<dbReference type="InterPro" id="IPR020843">
    <property type="entry name" value="ER"/>
</dbReference>
<keyword evidence="3" id="KW-1185">Reference proteome</keyword>
<evidence type="ECO:0000259" key="1">
    <source>
        <dbReference type="SMART" id="SM00829"/>
    </source>
</evidence>
<feature type="non-terminal residue" evidence="2">
    <location>
        <position position="322"/>
    </location>
</feature>
<dbReference type="PANTHER" id="PTHR45348:SF2">
    <property type="entry name" value="ZINC-TYPE ALCOHOL DEHYDROGENASE-LIKE PROTEIN C2E1P3.01"/>
    <property type="match status" value="1"/>
</dbReference>
<dbReference type="Proteomes" id="UP000053593">
    <property type="component" value="Unassembled WGS sequence"/>
</dbReference>
<dbReference type="GO" id="GO:0016651">
    <property type="term" value="F:oxidoreductase activity, acting on NAD(P)H"/>
    <property type="evidence" value="ECO:0007669"/>
    <property type="project" value="InterPro"/>
</dbReference>
<dbReference type="SUPFAM" id="SSF50129">
    <property type="entry name" value="GroES-like"/>
    <property type="match status" value="1"/>
</dbReference>
<dbReference type="InterPro" id="IPR011032">
    <property type="entry name" value="GroES-like_sf"/>
</dbReference>
<evidence type="ECO:0000313" key="3">
    <source>
        <dbReference type="Proteomes" id="UP000053593"/>
    </source>
</evidence>
<dbReference type="InterPro" id="IPR013149">
    <property type="entry name" value="ADH-like_C"/>
</dbReference>
<dbReference type="PANTHER" id="PTHR45348">
    <property type="entry name" value="HYPOTHETICAL OXIDOREDUCTASE (EUROFUNG)"/>
    <property type="match status" value="1"/>
</dbReference>
<dbReference type="AlphaFoldDB" id="A0A0D0C3K8"/>
<feature type="non-terminal residue" evidence="2">
    <location>
        <position position="1"/>
    </location>
</feature>
<organism evidence="2 3">
    <name type="scientific">Collybiopsis luxurians FD-317 M1</name>
    <dbReference type="NCBI Taxonomy" id="944289"/>
    <lineage>
        <taxon>Eukaryota</taxon>
        <taxon>Fungi</taxon>
        <taxon>Dikarya</taxon>
        <taxon>Basidiomycota</taxon>
        <taxon>Agaricomycotina</taxon>
        <taxon>Agaricomycetes</taxon>
        <taxon>Agaricomycetidae</taxon>
        <taxon>Agaricales</taxon>
        <taxon>Marasmiineae</taxon>
        <taxon>Omphalotaceae</taxon>
        <taxon>Collybiopsis</taxon>
        <taxon>Collybiopsis luxurians</taxon>
    </lineage>
</organism>
<gene>
    <name evidence="2" type="ORF">GYMLUDRAFT_145670</name>
</gene>
<dbReference type="InterPro" id="IPR013154">
    <property type="entry name" value="ADH-like_N"/>
</dbReference>
<dbReference type="Gene3D" id="3.40.50.720">
    <property type="entry name" value="NAD(P)-binding Rossmann-like Domain"/>
    <property type="match status" value="1"/>
</dbReference>
<dbReference type="Gene3D" id="3.90.180.10">
    <property type="entry name" value="Medium-chain alcohol dehydrogenases, catalytic domain"/>
    <property type="match status" value="1"/>
</dbReference>
<protein>
    <recommendedName>
        <fullName evidence="1">Enoyl reductase (ER) domain-containing protein</fullName>
    </recommendedName>
</protein>
<dbReference type="SUPFAM" id="SSF51735">
    <property type="entry name" value="NAD(P)-binding Rossmann-fold domains"/>
    <property type="match status" value="1"/>
</dbReference>
<feature type="domain" description="Enoyl reductase (ER)" evidence="1">
    <location>
        <begin position="5"/>
        <end position="255"/>
    </location>
</feature>
<dbReference type="HOGENOM" id="CLU_026673_16_5_1"/>
<dbReference type="CDD" id="cd08249">
    <property type="entry name" value="enoyl_reductase_like"/>
    <property type="match status" value="1"/>
</dbReference>
<reference evidence="2 3" key="1">
    <citation type="submission" date="2014-04" db="EMBL/GenBank/DDBJ databases">
        <title>Evolutionary Origins and Diversification of the Mycorrhizal Mutualists.</title>
        <authorList>
            <consortium name="DOE Joint Genome Institute"/>
            <consortium name="Mycorrhizal Genomics Consortium"/>
            <person name="Kohler A."/>
            <person name="Kuo A."/>
            <person name="Nagy L.G."/>
            <person name="Floudas D."/>
            <person name="Copeland A."/>
            <person name="Barry K.W."/>
            <person name="Cichocki N."/>
            <person name="Veneault-Fourrey C."/>
            <person name="LaButti K."/>
            <person name="Lindquist E.A."/>
            <person name="Lipzen A."/>
            <person name="Lundell T."/>
            <person name="Morin E."/>
            <person name="Murat C."/>
            <person name="Riley R."/>
            <person name="Ohm R."/>
            <person name="Sun H."/>
            <person name="Tunlid A."/>
            <person name="Henrissat B."/>
            <person name="Grigoriev I.V."/>
            <person name="Hibbett D.S."/>
            <person name="Martin F."/>
        </authorList>
    </citation>
    <scope>NUCLEOTIDE SEQUENCE [LARGE SCALE GENOMIC DNA]</scope>
    <source>
        <strain evidence="2 3">FD-317 M1</strain>
    </source>
</reference>
<dbReference type="Pfam" id="PF00107">
    <property type="entry name" value="ADH_zinc_N"/>
    <property type="match status" value="1"/>
</dbReference>
<dbReference type="Pfam" id="PF08240">
    <property type="entry name" value="ADH_N"/>
    <property type="match status" value="1"/>
</dbReference>
<dbReference type="InterPro" id="IPR047122">
    <property type="entry name" value="Trans-enoyl_RdTase-like"/>
</dbReference>
<accession>A0A0D0C3K8</accession>
<dbReference type="InterPro" id="IPR036291">
    <property type="entry name" value="NAD(P)-bd_dom_sf"/>
</dbReference>
<proteinExistence type="predicted"/>
<sequence length="322" mass="34151">SQKALILEKPQAPLIVNSVPIPKPGPGEVLVKIMACALNPVDLGVQAQNIIPNVVFPTILGLDIAGDVESLGEGVERIAVGDRVFFPGEYEKEYAGLQQYALARVDFLGKIPSHMSYAEASSIPVTFATAAIPLLAANPVGAGLNSTFDSNVSFSDEPAVVLGGGTSVGQFAIQIYKYLNFNPIITYASSKHTSYLESLGATHVIDRASVPLSALPDTIQAITKLTPIKNIYVATVFTPEATETGYRILAHGGQMATAHPAPQVPEDAGATARKVYGVFASPRIEPNLEFGLEMWKQLPRLVEQGIVKPNRIELLPGGLAAV</sequence>
<dbReference type="EMBL" id="KN834766">
    <property type="protein sequence ID" value="KIK62716.1"/>
    <property type="molecule type" value="Genomic_DNA"/>
</dbReference>
<dbReference type="OrthoDB" id="3233595at2759"/>
<evidence type="ECO:0000313" key="2">
    <source>
        <dbReference type="EMBL" id="KIK62716.1"/>
    </source>
</evidence>
<name>A0A0D0C3K8_9AGAR</name>
<dbReference type="SMART" id="SM00829">
    <property type="entry name" value="PKS_ER"/>
    <property type="match status" value="1"/>
</dbReference>